<evidence type="ECO:0000256" key="9">
    <source>
        <dbReference type="ARBA" id="ARBA00023010"/>
    </source>
</evidence>
<keyword evidence="6 11" id="KW-0812">Transmembrane</keyword>
<name>A0A653A5X4_9BACT</name>
<dbReference type="EMBL" id="UPXZ01000008">
    <property type="protein sequence ID" value="VBB43479.1"/>
    <property type="molecule type" value="Genomic_DNA"/>
</dbReference>
<evidence type="ECO:0000256" key="8">
    <source>
        <dbReference type="ARBA" id="ARBA00022989"/>
    </source>
</evidence>
<keyword evidence="9" id="KW-0811">Translocation</keyword>
<keyword evidence="8 11" id="KW-1133">Transmembrane helix</keyword>
<evidence type="ECO:0000256" key="2">
    <source>
        <dbReference type="ARBA" id="ARBA00006742"/>
    </source>
</evidence>
<dbReference type="SMART" id="SM01323">
    <property type="entry name" value="YajC"/>
    <property type="match status" value="1"/>
</dbReference>
<dbReference type="PRINTS" id="PR01853">
    <property type="entry name" value="YAJCTRNLCASE"/>
</dbReference>
<proteinExistence type="inferred from homology"/>
<evidence type="ECO:0000256" key="7">
    <source>
        <dbReference type="ARBA" id="ARBA00022927"/>
    </source>
</evidence>
<evidence type="ECO:0000256" key="1">
    <source>
        <dbReference type="ARBA" id="ARBA00004162"/>
    </source>
</evidence>
<keyword evidence="10 11" id="KW-0472">Membrane</keyword>
<dbReference type="GO" id="GO:0005886">
    <property type="term" value="C:plasma membrane"/>
    <property type="evidence" value="ECO:0007669"/>
    <property type="project" value="UniProtKB-SubCell"/>
</dbReference>
<keyword evidence="4" id="KW-0813">Transport</keyword>
<evidence type="ECO:0000256" key="5">
    <source>
        <dbReference type="ARBA" id="ARBA00022475"/>
    </source>
</evidence>
<dbReference type="PANTHER" id="PTHR33909">
    <property type="entry name" value="SEC TRANSLOCON ACCESSORY COMPLEX SUBUNIT YAJC"/>
    <property type="match status" value="1"/>
</dbReference>
<evidence type="ECO:0000313" key="12">
    <source>
        <dbReference type="EMBL" id="VBB43479.1"/>
    </source>
</evidence>
<accession>A0A653A5X4</accession>
<dbReference type="Pfam" id="PF02699">
    <property type="entry name" value="YajC"/>
    <property type="match status" value="1"/>
</dbReference>
<sequence length="113" mass="12450">MNLLSILLQAAPAAKPAAGPMGGGMSMMLMMLLIFVVFYFFMIRPQTKRQKEIQKQREAMKPGDKVVTSGGIYGKIKDIKEKTVTVEIADNVRITVDRNSVFATAADIPTETK</sequence>
<evidence type="ECO:0000256" key="3">
    <source>
        <dbReference type="ARBA" id="ARBA00014962"/>
    </source>
</evidence>
<comment type="subcellular location">
    <subcellularLocation>
        <location evidence="1">Cell membrane</location>
        <topology evidence="1">Single-pass membrane protein</topology>
    </subcellularLocation>
</comment>
<gene>
    <name evidence="12" type="ORF">TRIP_D160009</name>
</gene>
<organism evidence="12">
    <name type="scientific">uncultured Paludibacter sp</name>
    <dbReference type="NCBI Taxonomy" id="497635"/>
    <lineage>
        <taxon>Bacteria</taxon>
        <taxon>Pseudomonadati</taxon>
        <taxon>Bacteroidota</taxon>
        <taxon>Bacteroidia</taxon>
        <taxon>Bacteroidales</taxon>
        <taxon>Paludibacteraceae</taxon>
        <taxon>Paludibacter</taxon>
        <taxon>environmental samples</taxon>
    </lineage>
</organism>
<protein>
    <recommendedName>
        <fullName evidence="3">Sec translocon accessory complex subunit YajC</fullName>
    </recommendedName>
</protein>
<evidence type="ECO:0000256" key="4">
    <source>
        <dbReference type="ARBA" id="ARBA00022448"/>
    </source>
</evidence>
<dbReference type="GO" id="GO:0015031">
    <property type="term" value="P:protein transport"/>
    <property type="evidence" value="ECO:0007669"/>
    <property type="project" value="UniProtKB-KW"/>
</dbReference>
<dbReference type="InterPro" id="IPR003849">
    <property type="entry name" value="Preprotein_translocase_YajC"/>
</dbReference>
<keyword evidence="5" id="KW-1003">Cell membrane</keyword>
<comment type="similarity">
    <text evidence="2">Belongs to the YajC family.</text>
</comment>
<evidence type="ECO:0000256" key="11">
    <source>
        <dbReference type="SAM" id="Phobius"/>
    </source>
</evidence>
<reference evidence="12" key="1">
    <citation type="submission" date="2018-07" db="EMBL/GenBank/DDBJ databases">
        <authorList>
            <consortium name="Genoscope - CEA"/>
            <person name="William W."/>
        </authorList>
    </citation>
    <scope>NUCLEOTIDE SEQUENCE</scope>
    <source>
        <strain evidence="12">IK1</strain>
    </source>
</reference>
<evidence type="ECO:0000256" key="6">
    <source>
        <dbReference type="ARBA" id="ARBA00022692"/>
    </source>
</evidence>
<dbReference type="PANTHER" id="PTHR33909:SF1">
    <property type="entry name" value="SEC TRANSLOCON ACCESSORY COMPLEX SUBUNIT YAJC"/>
    <property type="match status" value="1"/>
</dbReference>
<dbReference type="NCBIfam" id="TIGR00739">
    <property type="entry name" value="yajC"/>
    <property type="match status" value="1"/>
</dbReference>
<dbReference type="AlphaFoldDB" id="A0A653A5X4"/>
<keyword evidence="7" id="KW-0653">Protein transport</keyword>
<evidence type="ECO:0000256" key="10">
    <source>
        <dbReference type="ARBA" id="ARBA00023136"/>
    </source>
</evidence>
<feature type="transmembrane region" description="Helical" evidence="11">
    <location>
        <begin position="26"/>
        <end position="43"/>
    </location>
</feature>